<reference evidence="3 4" key="1">
    <citation type="journal article" date="2008" name="Nature">
        <title>The genome of the model beetle and pest Tribolium castaneum.</title>
        <authorList>
            <consortium name="Tribolium Genome Sequencing Consortium"/>
            <person name="Richards S."/>
            <person name="Gibbs R.A."/>
            <person name="Weinstock G.M."/>
            <person name="Brown S.J."/>
            <person name="Denell R."/>
            <person name="Beeman R.W."/>
            <person name="Gibbs R."/>
            <person name="Beeman R.W."/>
            <person name="Brown S.J."/>
            <person name="Bucher G."/>
            <person name="Friedrich M."/>
            <person name="Grimmelikhuijzen C.J."/>
            <person name="Klingler M."/>
            <person name="Lorenzen M."/>
            <person name="Richards S."/>
            <person name="Roth S."/>
            <person name="Schroder R."/>
            <person name="Tautz D."/>
            <person name="Zdobnov E.M."/>
            <person name="Muzny D."/>
            <person name="Gibbs R.A."/>
            <person name="Weinstock G.M."/>
            <person name="Attaway T."/>
            <person name="Bell S."/>
            <person name="Buhay C.J."/>
            <person name="Chandrabose M.N."/>
            <person name="Chavez D."/>
            <person name="Clerk-Blankenburg K.P."/>
            <person name="Cree A."/>
            <person name="Dao M."/>
            <person name="Davis C."/>
            <person name="Chacko J."/>
            <person name="Dinh H."/>
            <person name="Dugan-Rocha S."/>
            <person name="Fowler G."/>
            <person name="Garner T.T."/>
            <person name="Garnes J."/>
            <person name="Gnirke A."/>
            <person name="Hawes A."/>
            <person name="Hernandez J."/>
            <person name="Hines S."/>
            <person name="Holder M."/>
            <person name="Hume J."/>
            <person name="Jhangiani S.N."/>
            <person name="Joshi V."/>
            <person name="Khan Z.M."/>
            <person name="Jackson L."/>
            <person name="Kovar C."/>
            <person name="Kowis A."/>
            <person name="Lee S."/>
            <person name="Lewis L.R."/>
            <person name="Margolis J."/>
            <person name="Morgan M."/>
            <person name="Nazareth L.V."/>
            <person name="Nguyen N."/>
            <person name="Okwuonu G."/>
            <person name="Parker D."/>
            <person name="Richards S."/>
            <person name="Ruiz S.J."/>
            <person name="Santibanez J."/>
            <person name="Savard J."/>
            <person name="Scherer S.E."/>
            <person name="Schneider B."/>
            <person name="Sodergren E."/>
            <person name="Tautz D."/>
            <person name="Vattahil S."/>
            <person name="Villasana D."/>
            <person name="White C.S."/>
            <person name="Wright R."/>
            <person name="Park Y."/>
            <person name="Beeman R.W."/>
            <person name="Lord J."/>
            <person name="Oppert B."/>
            <person name="Lorenzen M."/>
            <person name="Brown S."/>
            <person name="Wang L."/>
            <person name="Savard J."/>
            <person name="Tautz D."/>
            <person name="Richards S."/>
            <person name="Weinstock G."/>
            <person name="Gibbs R.A."/>
            <person name="Liu Y."/>
            <person name="Worley K."/>
            <person name="Weinstock G."/>
            <person name="Elsik C.G."/>
            <person name="Reese J.T."/>
            <person name="Elhaik E."/>
            <person name="Landan G."/>
            <person name="Graur D."/>
            <person name="Arensburger P."/>
            <person name="Atkinson P."/>
            <person name="Beeman R.W."/>
            <person name="Beidler J."/>
            <person name="Brown S.J."/>
            <person name="Demuth J.P."/>
            <person name="Drury D.W."/>
            <person name="Du Y.Z."/>
            <person name="Fujiwara H."/>
            <person name="Lorenzen M."/>
            <person name="Maselli V."/>
            <person name="Osanai M."/>
            <person name="Park Y."/>
            <person name="Robertson H.M."/>
            <person name="Tu Z."/>
            <person name="Wang J.J."/>
            <person name="Wang S."/>
            <person name="Richards S."/>
            <person name="Song H."/>
            <person name="Zhang L."/>
            <person name="Sodergren E."/>
            <person name="Werner D."/>
            <person name="Stanke M."/>
            <person name="Morgenstern B."/>
            <person name="Solovyev V."/>
            <person name="Kosarev P."/>
            <person name="Brown G."/>
            <person name="Chen H.C."/>
            <person name="Ermolaeva O."/>
            <person name="Hlavina W."/>
            <person name="Kapustin Y."/>
            <person name="Kiryutin B."/>
            <person name="Kitts P."/>
            <person name="Maglott D."/>
            <person name="Pruitt K."/>
            <person name="Sapojnikov V."/>
            <person name="Souvorov A."/>
            <person name="Mackey A.J."/>
            <person name="Waterhouse R.M."/>
            <person name="Wyder S."/>
            <person name="Zdobnov E.M."/>
            <person name="Zdobnov E.M."/>
            <person name="Wyder S."/>
            <person name="Kriventseva E.V."/>
            <person name="Kadowaki T."/>
            <person name="Bork P."/>
            <person name="Aranda M."/>
            <person name="Bao R."/>
            <person name="Beermann A."/>
            <person name="Berns N."/>
            <person name="Bolognesi R."/>
            <person name="Bonneton F."/>
            <person name="Bopp D."/>
            <person name="Brown S.J."/>
            <person name="Bucher G."/>
            <person name="Butts T."/>
            <person name="Chaumot A."/>
            <person name="Denell R.E."/>
            <person name="Ferrier D.E."/>
            <person name="Friedrich M."/>
            <person name="Gordon C.M."/>
            <person name="Jindra M."/>
            <person name="Klingler M."/>
            <person name="Lan Q."/>
            <person name="Lattorff H.M."/>
            <person name="Laudet V."/>
            <person name="von Levetsow C."/>
            <person name="Liu Z."/>
            <person name="Lutz R."/>
            <person name="Lynch J.A."/>
            <person name="da Fonseca R.N."/>
            <person name="Posnien N."/>
            <person name="Reuter R."/>
            <person name="Roth S."/>
            <person name="Savard J."/>
            <person name="Schinko J.B."/>
            <person name="Schmitt C."/>
            <person name="Schoppmeier M."/>
            <person name="Schroder R."/>
            <person name="Shippy T.D."/>
            <person name="Simonnet F."/>
            <person name="Marques-Souza H."/>
            <person name="Tautz D."/>
            <person name="Tomoyasu Y."/>
            <person name="Trauner J."/>
            <person name="Van der Zee M."/>
            <person name="Vervoort M."/>
            <person name="Wittkopp N."/>
            <person name="Wimmer E.A."/>
            <person name="Yang X."/>
            <person name="Jones A.K."/>
            <person name="Sattelle D.B."/>
            <person name="Ebert P.R."/>
            <person name="Nelson D."/>
            <person name="Scott J.G."/>
            <person name="Beeman R.W."/>
            <person name="Muthukrishnan S."/>
            <person name="Kramer K.J."/>
            <person name="Arakane Y."/>
            <person name="Beeman R.W."/>
            <person name="Zhu Q."/>
            <person name="Hogenkamp D."/>
            <person name="Dixit R."/>
            <person name="Oppert B."/>
            <person name="Jiang H."/>
            <person name="Zou Z."/>
            <person name="Marshall J."/>
            <person name="Elpidina E."/>
            <person name="Vinokurov K."/>
            <person name="Oppert C."/>
            <person name="Zou Z."/>
            <person name="Evans J."/>
            <person name="Lu Z."/>
            <person name="Zhao P."/>
            <person name="Sumathipala N."/>
            <person name="Altincicek B."/>
            <person name="Vilcinskas A."/>
            <person name="Williams M."/>
            <person name="Hultmark D."/>
            <person name="Hetru C."/>
            <person name="Jiang H."/>
            <person name="Grimmelikhuijzen C.J."/>
            <person name="Hauser F."/>
            <person name="Cazzamali G."/>
            <person name="Williamson M."/>
            <person name="Park Y."/>
            <person name="Li B."/>
            <person name="Tanaka Y."/>
            <person name="Predel R."/>
            <person name="Neupert S."/>
            <person name="Schachtner J."/>
            <person name="Verleyen P."/>
            <person name="Raible F."/>
            <person name="Bork P."/>
            <person name="Friedrich M."/>
            <person name="Walden K.K."/>
            <person name="Robertson H.M."/>
            <person name="Angeli S."/>
            <person name="Foret S."/>
            <person name="Bucher G."/>
            <person name="Schuetz S."/>
            <person name="Maleszka R."/>
            <person name="Wimmer E.A."/>
            <person name="Beeman R.W."/>
            <person name="Lorenzen M."/>
            <person name="Tomoyasu Y."/>
            <person name="Miller S.C."/>
            <person name="Grossmann D."/>
            <person name="Bucher G."/>
        </authorList>
    </citation>
    <scope>NUCLEOTIDE SEQUENCE [LARGE SCALE GENOMIC DNA]</scope>
    <source>
        <strain evidence="3 4">Georgia GA2</strain>
    </source>
</reference>
<dbReference type="GO" id="GO:0004622">
    <property type="term" value="F:phosphatidylcholine lysophospholipase activity"/>
    <property type="evidence" value="ECO:0000318"/>
    <property type="project" value="GO_Central"/>
</dbReference>
<feature type="transmembrane region" description="Helical" evidence="1">
    <location>
        <begin position="12"/>
        <end position="36"/>
    </location>
</feature>
<keyword evidence="4" id="KW-1185">Reference proteome</keyword>
<dbReference type="HOGENOM" id="CLU_029375_1_0_1"/>
<keyword evidence="1" id="KW-1133">Transmembrane helix</keyword>
<dbReference type="PANTHER" id="PTHR12277:SF194">
    <property type="entry name" value="FI04476P"/>
    <property type="match status" value="1"/>
</dbReference>
<accession>D6WH89</accession>
<keyword evidence="1" id="KW-0812">Transmembrane</keyword>
<dbReference type="Pfam" id="PF00561">
    <property type="entry name" value="Abhydrolase_1"/>
    <property type="match status" value="1"/>
</dbReference>
<feature type="domain" description="AB hydrolase-1" evidence="2">
    <location>
        <begin position="116"/>
        <end position="258"/>
    </location>
</feature>
<sequence length="347" mass="40096">MGKSKKCLKGTCIYLFALLLLLFLLVFVIIPVVFMFSVEIQRNIIFPVWSTEDANFSDIESFHLKGVRNFYVTVDDKENVTLGAWQILPSKLLSNVVDNHYYNYEEILANKNYSILLYLHGNGGVRSVPLELYAILRKYFQVIAIDYRGYGDSTKAELTEENIVRDIVNFYKWLRGKTQARIFFWGHSLGTGVSTHTISNLKVQNHVPSGLVLETPFSSVPDVMEEHFFVKFLSWLPWYRQTMLDPVVKNGFGFESTKYVVDVDCPIMILHAKDDTIVSYQSATKLYETAVKNRNFTTQGNVTFHLFDESRGYDHMLIYLAPELPTYISEFIDECIKFEQTLNQTQV</sequence>
<protein>
    <submittedName>
        <fullName evidence="3">Monoacylglycerol lipase ABHD12-like Protein</fullName>
    </submittedName>
</protein>
<dbReference type="OrthoDB" id="10249433at2759"/>
<dbReference type="GO" id="GO:0052651">
    <property type="term" value="P:monoacylglycerol catabolic process"/>
    <property type="evidence" value="ECO:0000318"/>
    <property type="project" value="GO_Central"/>
</dbReference>
<dbReference type="SUPFAM" id="SSF53474">
    <property type="entry name" value="alpha/beta-Hydrolases"/>
    <property type="match status" value="1"/>
</dbReference>
<gene>
    <name evidence="3" type="primary">AUGUSTUS-3.0.2_02503</name>
    <name evidence="3" type="ORF">TcasGA2_TC002503</name>
</gene>
<reference evidence="3 4" key="2">
    <citation type="journal article" date="2010" name="Nucleic Acids Res.">
        <title>BeetleBase in 2010: revisions to provide comprehensive genomic information for Tribolium castaneum.</title>
        <authorList>
            <person name="Kim H.S."/>
            <person name="Murphy T."/>
            <person name="Xia J."/>
            <person name="Caragea D."/>
            <person name="Park Y."/>
            <person name="Beeman R.W."/>
            <person name="Lorenzen M.D."/>
            <person name="Butcher S."/>
            <person name="Manak J.R."/>
            <person name="Brown S.J."/>
        </authorList>
    </citation>
    <scope>GENOME REANNOTATION</scope>
    <source>
        <strain evidence="3 4">Georgia GA2</strain>
    </source>
</reference>
<dbReference type="Gene3D" id="3.40.50.1820">
    <property type="entry name" value="alpha/beta hydrolase"/>
    <property type="match status" value="1"/>
</dbReference>
<evidence type="ECO:0000256" key="1">
    <source>
        <dbReference type="SAM" id="Phobius"/>
    </source>
</evidence>
<evidence type="ECO:0000259" key="2">
    <source>
        <dbReference type="Pfam" id="PF00561"/>
    </source>
</evidence>
<dbReference type="AlphaFoldDB" id="D6WH89"/>
<dbReference type="GO" id="GO:0005789">
    <property type="term" value="C:endoplasmic reticulum membrane"/>
    <property type="evidence" value="ECO:0000318"/>
    <property type="project" value="GO_Central"/>
</dbReference>
<keyword evidence="1" id="KW-0472">Membrane</keyword>
<name>D6WH89_TRICA</name>
<evidence type="ECO:0000313" key="3">
    <source>
        <dbReference type="EMBL" id="EEZ99734.2"/>
    </source>
</evidence>
<dbReference type="InterPro" id="IPR000073">
    <property type="entry name" value="AB_hydrolase_1"/>
</dbReference>
<dbReference type="GO" id="GO:0006660">
    <property type="term" value="P:phosphatidylserine catabolic process"/>
    <property type="evidence" value="ECO:0000318"/>
    <property type="project" value="GO_Central"/>
</dbReference>
<evidence type="ECO:0000313" key="4">
    <source>
        <dbReference type="Proteomes" id="UP000007266"/>
    </source>
</evidence>
<organism evidence="3 4">
    <name type="scientific">Tribolium castaneum</name>
    <name type="common">Red flour beetle</name>
    <dbReference type="NCBI Taxonomy" id="7070"/>
    <lineage>
        <taxon>Eukaryota</taxon>
        <taxon>Metazoa</taxon>
        <taxon>Ecdysozoa</taxon>
        <taxon>Arthropoda</taxon>
        <taxon>Hexapoda</taxon>
        <taxon>Insecta</taxon>
        <taxon>Pterygota</taxon>
        <taxon>Neoptera</taxon>
        <taxon>Endopterygota</taxon>
        <taxon>Coleoptera</taxon>
        <taxon>Polyphaga</taxon>
        <taxon>Cucujiformia</taxon>
        <taxon>Tenebrionidae</taxon>
        <taxon>Tenebrionidae incertae sedis</taxon>
        <taxon>Tribolium</taxon>
    </lineage>
</organism>
<dbReference type="PANTHER" id="PTHR12277">
    <property type="entry name" value="ALPHA/BETA HYDROLASE DOMAIN-CONTAINING PROTEIN"/>
    <property type="match status" value="1"/>
</dbReference>
<dbReference type="eggNOG" id="KOG1552">
    <property type="taxonomic scope" value="Eukaryota"/>
</dbReference>
<dbReference type="EMBL" id="KQ971330">
    <property type="protein sequence ID" value="EEZ99734.2"/>
    <property type="molecule type" value="Genomic_DNA"/>
</dbReference>
<proteinExistence type="predicted"/>
<dbReference type="Proteomes" id="UP000007266">
    <property type="component" value="Linkage group 3"/>
</dbReference>
<dbReference type="STRING" id="7070.D6WH89"/>
<dbReference type="InterPro" id="IPR029058">
    <property type="entry name" value="AB_hydrolase_fold"/>
</dbReference>
<dbReference type="OMA" id="NSRIVIW"/>
<dbReference type="KEGG" id="tca:103312483"/>
<dbReference type="GO" id="GO:0047372">
    <property type="term" value="F:monoacylglycerol lipase activity"/>
    <property type="evidence" value="ECO:0000318"/>
    <property type="project" value="GO_Central"/>
</dbReference>